<reference evidence="2 3" key="1">
    <citation type="journal article" date="2020" name="ISME J.">
        <title>Uncovering the hidden diversity of litter-decomposition mechanisms in mushroom-forming fungi.</title>
        <authorList>
            <person name="Floudas D."/>
            <person name="Bentzer J."/>
            <person name="Ahren D."/>
            <person name="Johansson T."/>
            <person name="Persson P."/>
            <person name="Tunlid A."/>
        </authorList>
    </citation>
    <scope>NUCLEOTIDE SEQUENCE [LARGE SCALE GENOMIC DNA]</scope>
    <source>
        <strain evidence="2 3">CBS 101986</strain>
    </source>
</reference>
<comment type="caution">
    <text evidence="2">The sequence shown here is derived from an EMBL/GenBank/DDBJ whole genome shotgun (WGS) entry which is preliminary data.</text>
</comment>
<feature type="compositionally biased region" description="Low complexity" evidence="1">
    <location>
        <begin position="67"/>
        <end position="87"/>
    </location>
</feature>
<dbReference type="OrthoDB" id="57957at2759"/>
<dbReference type="Proteomes" id="UP000567179">
    <property type="component" value="Unassembled WGS sequence"/>
</dbReference>
<feature type="compositionally biased region" description="Basic and acidic residues" evidence="1">
    <location>
        <begin position="1"/>
        <end position="16"/>
    </location>
</feature>
<accession>A0A8H5BG07</accession>
<sequence length="123" mass="13227">MDPRRPRDPRLARDPRLQNAQPVPSSSSAFPQQQQPIAHQQWGTNGDASGASTVVQPSVQTQPNASTTNINTNIITPTPTTTANPTTHGSEAPVPYKPRPLFCVVCASNQARNCISPLFVILC</sequence>
<dbReference type="AlphaFoldDB" id="A0A8H5BG07"/>
<dbReference type="EMBL" id="JAACJJ010000028">
    <property type="protein sequence ID" value="KAF5322700.1"/>
    <property type="molecule type" value="Genomic_DNA"/>
</dbReference>
<organism evidence="2 3">
    <name type="scientific">Psilocybe cf. subviscida</name>
    <dbReference type="NCBI Taxonomy" id="2480587"/>
    <lineage>
        <taxon>Eukaryota</taxon>
        <taxon>Fungi</taxon>
        <taxon>Dikarya</taxon>
        <taxon>Basidiomycota</taxon>
        <taxon>Agaricomycotina</taxon>
        <taxon>Agaricomycetes</taxon>
        <taxon>Agaricomycetidae</taxon>
        <taxon>Agaricales</taxon>
        <taxon>Agaricineae</taxon>
        <taxon>Strophariaceae</taxon>
        <taxon>Psilocybe</taxon>
    </lineage>
</organism>
<feature type="compositionally biased region" description="Polar residues" evidence="1">
    <location>
        <begin position="42"/>
        <end position="66"/>
    </location>
</feature>
<evidence type="ECO:0000256" key="1">
    <source>
        <dbReference type="SAM" id="MobiDB-lite"/>
    </source>
</evidence>
<protein>
    <submittedName>
        <fullName evidence="2">Uncharacterized protein</fullName>
    </submittedName>
</protein>
<evidence type="ECO:0000313" key="3">
    <source>
        <dbReference type="Proteomes" id="UP000567179"/>
    </source>
</evidence>
<gene>
    <name evidence="2" type="ORF">D9619_000457</name>
</gene>
<evidence type="ECO:0000313" key="2">
    <source>
        <dbReference type="EMBL" id="KAF5322700.1"/>
    </source>
</evidence>
<keyword evidence="3" id="KW-1185">Reference proteome</keyword>
<name>A0A8H5BG07_9AGAR</name>
<feature type="region of interest" description="Disordered" evidence="1">
    <location>
        <begin position="1"/>
        <end position="94"/>
    </location>
</feature>
<feature type="compositionally biased region" description="Low complexity" evidence="1">
    <location>
        <begin position="21"/>
        <end position="41"/>
    </location>
</feature>
<proteinExistence type="predicted"/>